<dbReference type="AlphaFoldDB" id="A0A409XQ65"/>
<dbReference type="Gene3D" id="1.20.1280.50">
    <property type="match status" value="1"/>
</dbReference>
<proteinExistence type="predicted"/>
<dbReference type="InterPro" id="IPR036047">
    <property type="entry name" value="F-box-like_dom_sf"/>
</dbReference>
<dbReference type="OrthoDB" id="3019905at2759"/>
<evidence type="ECO:0000259" key="1">
    <source>
        <dbReference type="PROSITE" id="PS50181"/>
    </source>
</evidence>
<evidence type="ECO:0000313" key="3">
    <source>
        <dbReference type="Proteomes" id="UP000283269"/>
    </source>
</evidence>
<dbReference type="InterPro" id="IPR001810">
    <property type="entry name" value="F-box_dom"/>
</dbReference>
<sequence>MGLFGCSFSCLPMDILLEILGHLPAEDIIRSRQVCRRLSFVSYQRSIWVRAYERSKLLLPEGPLSSHSSVQLENLLIKAAKVHKNWTSPNSTVFEQRRFTRELPTYDFDADVISGRFLQLALHDGISWYDLDSSDINTPILTYPCRTVLPMSGYLNYQVNANGEGPDVVWVTFACQRPKRIVLLKVNFGKSGYKVKLHAEIPAGNITSMRMDHDWILPIREFGSPDDPMDLYHIPSRSIVYIPMHENVQTLSDLSNMNYAITSRYLFLLFSLRDETLVDVYTLPKRMDTAPPNTMHPRRLIRSHTGVYPHAISKIQVLETSSDTRLRTYNPLSKVDDIRVSFLALAYVNHSPTSWTSKIGLHVLDAHVHCTGMLTFITQSGRTLNVGMTNTMLALSTRSGKCLAVTHSMPGSVLLAHSITREESGCTMSVKAIDLPKGLQTRDILAFDGFRGRLCLINGWTKFDILDCV</sequence>
<reference evidence="2 3" key="1">
    <citation type="journal article" date="2018" name="Evol. Lett.">
        <title>Horizontal gene cluster transfer increased hallucinogenic mushroom diversity.</title>
        <authorList>
            <person name="Reynolds H.T."/>
            <person name="Vijayakumar V."/>
            <person name="Gluck-Thaler E."/>
            <person name="Korotkin H.B."/>
            <person name="Matheny P.B."/>
            <person name="Slot J.C."/>
        </authorList>
    </citation>
    <scope>NUCLEOTIDE SEQUENCE [LARGE SCALE GENOMIC DNA]</scope>
    <source>
        <strain evidence="2 3">2631</strain>
    </source>
</reference>
<dbReference type="PROSITE" id="PS50181">
    <property type="entry name" value="FBOX"/>
    <property type="match status" value="1"/>
</dbReference>
<dbReference type="SMART" id="SM00256">
    <property type="entry name" value="FBOX"/>
    <property type="match status" value="1"/>
</dbReference>
<keyword evidence="3" id="KW-1185">Reference proteome</keyword>
<dbReference type="CDD" id="cd09917">
    <property type="entry name" value="F-box_SF"/>
    <property type="match status" value="1"/>
</dbReference>
<dbReference type="Proteomes" id="UP000283269">
    <property type="component" value="Unassembled WGS sequence"/>
</dbReference>
<name>A0A409XQ65_PSICY</name>
<feature type="domain" description="F-box" evidence="1">
    <location>
        <begin position="5"/>
        <end position="51"/>
    </location>
</feature>
<accession>A0A409XQ65</accession>
<gene>
    <name evidence="2" type="ORF">CVT25_004348</name>
</gene>
<dbReference type="Pfam" id="PF12937">
    <property type="entry name" value="F-box-like"/>
    <property type="match status" value="1"/>
</dbReference>
<protein>
    <recommendedName>
        <fullName evidence="1">F-box domain-containing protein</fullName>
    </recommendedName>
</protein>
<dbReference type="InParanoid" id="A0A409XQ65"/>
<organism evidence="2 3">
    <name type="scientific">Psilocybe cyanescens</name>
    <dbReference type="NCBI Taxonomy" id="93625"/>
    <lineage>
        <taxon>Eukaryota</taxon>
        <taxon>Fungi</taxon>
        <taxon>Dikarya</taxon>
        <taxon>Basidiomycota</taxon>
        <taxon>Agaricomycotina</taxon>
        <taxon>Agaricomycetes</taxon>
        <taxon>Agaricomycetidae</taxon>
        <taxon>Agaricales</taxon>
        <taxon>Agaricineae</taxon>
        <taxon>Strophariaceae</taxon>
        <taxon>Psilocybe</taxon>
    </lineage>
</organism>
<evidence type="ECO:0000313" key="2">
    <source>
        <dbReference type="EMBL" id="PPQ92860.1"/>
    </source>
</evidence>
<comment type="caution">
    <text evidence="2">The sequence shown here is derived from an EMBL/GenBank/DDBJ whole genome shotgun (WGS) entry which is preliminary data.</text>
</comment>
<dbReference type="EMBL" id="NHYD01000963">
    <property type="protein sequence ID" value="PPQ92860.1"/>
    <property type="molecule type" value="Genomic_DNA"/>
</dbReference>
<dbReference type="SUPFAM" id="SSF81383">
    <property type="entry name" value="F-box domain"/>
    <property type="match status" value="1"/>
</dbReference>